<feature type="region of interest" description="Disordered" evidence="1">
    <location>
        <begin position="89"/>
        <end position="108"/>
    </location>
</feature>
<dbReference type="Proteomes" id="UP000551709">
    <property type="component" value="Plasmid pBb1S5a"/>
</dbReference>
<protein>
    <submittedName>
        <fullName evidence="2">Uncharacterized protein</fullName>
    </submittedName>
</protein>
<organism evidence="2 3">
    <name type="scientific">Bradyrhizobium barranii subsp. apii</name>
    <dbReference type="NCBI Taxonomy" id="2819348"/>
    <lineage>
        <taxon>Bacteria</taxon>
        <taxon>Pseudomonadati</taxon>
        <taxon>Pseudomonadota</taxon>
        <taxon>Alphaproteobacteria</taxon>
        <taxon>Hyphomicrobiales</taxon>
        <taxon>Nitrobacteraceae</taxon>
        <taxon>Bradyrhizobium</taxon>
        <taxon>Bradyrhizobium barranii</taxon>
    </lineage>
</organism>
<keyword evidence="2" id="KW-0614">Plasmid</keyword>
<sequence length="242" mass="24684">MPYFHRPIVTAGGLVIGSTNQESTMSQVDSLARAVLARIASKRRPRKRAIGLAGAVASAVAGRLNAPGARKSARPNRLAGAVASAVAQRLGQPGGPADARPNAASAASKTLAGTQIASRVARQVASRIPETRSDFGSDFAAVDVAKVAEAVIAKLDARKSKGIDHVDVLASQIASRLASPRLQGSAAGAIDFRNRIVAAVVDAVTRQRAKAVEAAQQAVAAKPSEDVKSASGEKSASVAKQS</sequence>
<proteinExistence type="predicted"/>
<evidence type="ECO:0000256" key="1">
    <source>
        <dbReference type="SAM" id="MobiDB-lite"/>
    </source>
</evidence>
<evidence type="ECO:0000313" key="3">
    <source>
        <dbReference type="Proteomes" id="UP000551709"/>
    </source>
</evidence>
<reference evidence="3" key="2">
    <citation type="journal article" date="2022" name="Int. J. Syst. Evol. Microbiol.">
        <title>Strains of Bradyrhizobium barranii sp. nov. associated with legumes native to Canada are symbionts of soybeans and belong to different subspecies (subsp. barranii subsp. nov. and subsp. apii subsp. nov.) and symbiovars (sv. glycinearum and sv. septentrionale).</title>
        <authorList>
            <person name="Bromfield E.S.P."/>
            <person name="Cloutier S."/>
            <person name="Wasai-Hara S."/>
            <person name="Minamisawa K."/>
        </authorList>
    </citation>
    <scope>NUCLEOTIDE SEQUENCE [LARGE SCALE GENOMIC DNA]</scope>
    <source>
        <strain evidence="3">1S5</strain>
    </source>
</reference>
<feature type="region of interest" description="Disordered" evidence="1">
    <location>
        <begin position="222"/>
        <end position="242"/>
    </location>
</feature>
<dbReference type="RefSeq" id="WP_166106881.1">
    <property type="nucleotide sequence ID" value="NZ_CP096256.1"/>
</dbReference>
<reference evidence="2 3" key="1">
    <citation type="journal article" date="2017" name="Syst. Appl. Microbiol.">
        <title>Soybeans inoculated with root zone soils of Canadian native legumes harbour diverse and novel Bradyrhizobium spp. that possess agricultural potential.</title>
        <authorList>
            <person name="Bromfield E.S.P."/>
            <person name="Cloutier S."/>
            <person name="Tambong J.T."/>
            <person name="Tran Thi T.V."/>
        </authorList>
    </citation>
    <scope>NUCLEOTIDE SEQUENCE [LARGE SCALE GENOMIC DNA]</scope>
    <source>
        <strain evidence="2 3">1S5</strain>
    </source>
</reference>
<accession>A0A8T5VRS5</accession>
<dbReference type="AlphaFoldDB" id="A0A8T5VRS5"/>
<evidence type="ECO:0000313" key="2">
    <source>
        <dbReference type="EMBL" id="UPT92166.1"/>
    </source>
</evidence>
<feature type="compositionally biased region" description="Low complexity" evidence="1">
    <location>
        <begin position="96"/>
        <end position="108"/>
    </location>
</feature>
<geneLocation type="plasmid" evidence="2 3">
    <name>pBb1S5a</name>
</geneLocation>
<feature type="compositionally biased region" description="Polar residues" evidence="1">
    <location>
        <begin position="232"/>
        <end position="242"/>
    </location>
</feature>
<gene>
    <name evidence="2" type="ORF">HAP41_0000048785</name>
</gene>
<name>A0A8T5VRS5_9BRAD</name>
<dbReference type="EMBL" id="CP096256">
    <property type="protein sequence ID" value="UPT92166.1"/>
    <property type="molecule type" value="Genomic_DNA"/>
</dbReference>